<dbReference type="BioCyc" id="RHOM585394:G1H02-2440-MONOMER"/>
<accession>G2T568</accession>
<dbReference type="KEGG" id="rho:RHOM_12240"/>
<dbReference type="CDD" id="cd00761">
    <property type="entry name" value="Glyco_tranf_GTA_type"/>
    <property type="match status" value="1"/>
</dbReference>
<gene>
    <name evidence="2" type="ordered locus">RHOM_12240</name>
</gene>
<dbReference type="AlphaFoldDB" id="G2T568"/>
<proteinExistence type="predicted"/>
<protein>
    <submittedName>
        <fullName evidence="2">Glycosyltransferase Family 2 candidate b-glycosyltransferase</fullName>
    </submittedName>
</protein>
<name>G2T568_ROSHA</name>
<sequence length="332" mass="38777">MEKILSIVIPAYNVEKYLEKCLASFEIQAILDRIEVLVINDGSKDHTAEIAQRYCEKYPETYFLYNKENGGHGSGINYGIRYATGKYFKVVDGDDWLNTEELEAFVKLLEETDTDIVAAGFLCIQDETDTVLQEKHCTPCREQYGHIVDLTKGEVVDVIKMHALTIRSAILKQNHIQIDEHCYYVDCEYITYPIPFARTVYFYPKFLYMYRLGRNGQSMDIRSMQKNRMQHQKVLDSLLKFYAGLHGLSDGSMRYIERCIAQVVENQFQIYISMGCESGIKKELRNWDQGLKKRYPRIYSATRKKSITMLRRTNYTMLPIGTIVYKIVRSRR</sequence>
<dbReference type="Pfam" id="PF00535">
    <property type="entry name" value="Glycos_transf_2"/>
    <property type="match status" value="1"/>
</dbReference>
<dbReference type="STRING" id="585394.RHOM_12240"/>
<keyword evidence="2" id="KW-0808">Transferase</keyword>
<dbReference type="RefSeq" id="WP_014080567.1">
    <property type="nucleotide sequence ID" value="NC_015977.1"/>
</dbReference>
<dbReference type="InterPro" id="IPR001173">
    <property type="entry name" value="Glyco_trans_2-like"/>
</dbReference>
<dbReference type="GeneID" id="93724184"/>
<dbReference type="eggNOG" id="COG0463">
    <property type="taxonomic scope" value="Bacteria"/>
</dbReference>
<dbReference type="PANTHER" id="PTHR22916">
    <property type="entry name" value="GLYCOSYLTRANSFERASE"/>
    <property type="match status" value="1"/>
</dbReference>
<feature type="domain" description="Glycosyltransferase 2-like" evidence="1">
    <location>
        <begin position="6"/>
        <end position="169"/>
    </location>
</feature>
<dbReference type="PANTHER" id="PTHR22916:SF3">
    <property type="entry name" value="UDP-GLCNAC:BETAGAL BETA-1,3-N-ACETYLGLUCOSAMINYLTRANSFERASE-LIKE PROTEIN 1"/>
    <property type="match status" value="1"/>
</dbReference>
<dbReference type="HOGENOM" id="CLU_025996_1_0_9"/>
<evidence type="ECO:0000313" key="3">
    <source>
        <dbReference type="Proteomes" id="UP000008178"/>
    </source>
</evidence>
<dbReference type="InterPro" id="IPR029044">
    <property type="entry name" value="Nucleotide-diphossugar_trans"/>
</dbReference>
<reference evidence="2 3" key="1">
    <citation type="journal article" date="2015" name="Genome Announc.">
        <title>Complete genome sequence of the human gut symbiont Roseburia hominis.</title>
        <authorList>
            <person name="Travis A.J."/>
            <person name="Kelly D."/>
            <person name="Flint H.J."/>
            <person name="Aminov R.I."/>
        </authorList>
    </citation>
    <scope>NUCLEOTIDE SEQUENCE [LARGE SCALE GENOMIC DNA]</scope>
    <source>
        <strain evidence="3">DSM 16839 / JCM 17582 / NCIMB 14029 / A2-183</strain>
    </source>
</reference>
<evidence type="ECO:0000313" key="2">
    <source>
        <dbReference type="EMBL" id="AEN97556.1"/>
    </source>
</evidence>
<organism evidence="2 3">
    <name type="scientific">Roseburia hominis (strain DSM 16839 / JCM 17582 / NCIMB 14029 / A2-183)</name>
    <dbReference type="NCBI Taxonomy" id="585394"/>
    <lineage>
        <taxon>Bacteria</taxon>
        <taxon>Bacillati</taxon>
        <taxon>Bacillota</taxon>
        <taxon>Clostridia</taxon>
        <taxon>Lachnospirales</taxon>
        <taxon>Lachnospiraceae</taxon>
        <taxon>Roseburia</taxon>
    </lineage>
</organism>
<dbReference type="OrthoDB" id="9810303at2"/>
<dbReference type="SUPFAM" id="SSF53448">
    <property type="entry name" value="Nucleotide-diphospho-sugar transferases"/>
    <property type="match status" value="1"/>
</dbReference>
<keyword evidence="3" id="KW-1185">Reference proteome</keyword>
<dbReference type="Proteomes" id="UP000008178">
    <property type="component" value="Chromosome"/>
</dbReference>
<evidence type="ECO:0000259" key="1">
    <source>
        <dbReference type="Pfam" id="PF00535"/>
    </source>
</evidence>
<dbReference type="EMBL" id="CP003040">
    <property type="protein sequence ID" value="AEN97556.1"/>
    <property type="molecule type" value="Genomic_DNA"/>
</dbReference>
<dbReference type="Gene3D" id="3.90.550.10">
    <property type="entry name" value="Spore Coat Polysaccharide Biosynthesis Protein SpsA, Chain A"/>
    <property type="match status" value="1"/>
</dbReference>
<dbReference type="GO" id="GO:0016758">
    <property type="term" value="F:hexosyltransferase activity"/>
    <property type="evidence" value="ECO:0007669"/>
    <property type="project" value="UniProtKB-ARBA"/>
</dbReference>